<dbReference type="STRING" id="869209.Tresu_1003"/>
<reference evidence="2 3" key="1">
    <citation type="journal article" date="2011" name="Stand. Genomic Sci.">
        <title>Complete genome sequence of Treponema succinifaciens type strain (6091).</title>
        <authorList>
            <person name="Han C."/>
            <person name="Gronow S."/>
            <person name="Teshima H."/>
            <person name="Lapidus A."/>
            <person name="Nolan M."/>
            <person name="Lucas S."/>
            <person name="Hammon N."/>
            <person name="Deshpande S."/>
            <person name="Cheng J.F."/>
            <person name="Zeytun A."/>
            <person name="Tapia R."/>
            <person name="Goodwin L."/>
            <person name="Pitluck S."/>
            <person name="Liolios K."/>
            <person name="Pagani I."/>
            <person name="Ivanova N."/>
            <person name="Mavromatis K."/>
            <person name="Mikhailova N."/>
            <person name="Huntemann M."/>
            <person name="Pati A."/>
            <person name="Chen A."/>
            <person name="Palaniappan K."/>
            <person name="Land M."/>
            <person name="Hauser L."/>
            <person name="Brambilla E.M."/>
            <person name="Rohde M."/>
            <person name="Goker M."/>
            <person name="Woyke T."/>
            <person name="Bristow J."/>
            <person name="Eisen J.A."/>
            <person name="Markowitz V."/>
            <person name="Hugenholtz P."/>
            <person name="Kyrpides N.C."/>
            <person name="Klenk H.P."/>
            <person name="Detter J.C."/>
        </authorList>
    </citation>
    <scope>NUCLEOTIDE SEQUENCE [LARGE SCALE GENOMIC DNA]</scope>
    <source>
        <strain evidence="3">ATCC 33096 / DSM 2489 / 6091</strain>
    </source>
</reference>
<dbReference type="AlphaFoldDB" id="F2NUU2"/>
<dbReference type="OrthoDB" id="9812291at2"/>
<evidence type="ECO:0000313" key="2">
    <source>
        <dbReference type="EMBL" id="AEB13923.1"/>
    </source>
</evidence>
<dbReference type="SUPFAM" id="SSF47336">
    <property type="entry name" value="ACP-like"/>
    <property type="match status" value="1"/>
</dbReference>
<dbReference type="HOGENOM" id="CLU_108696_19_1_12"/>
<dbReference type="KEGG" id="tsu:Tresu_1003"/>
<dbReference type="Proteomes" id="UP000006852">
    <property type="component" value="Chromosome"/>
</dbReference>
<dbReference type="InterPro" id="IPR036736">
    <property type="entry name" value="ACP-like_sf"/>
</dbReference>
<dbReference type="GeneID" id="302998166"/>
<evidence type="ECO:0000313" key="3">
    <source>
        <dbReference type="Proteomes" id="UP000006852"/>
    </source>
</evidence>
<dbReference type="RefSeq" id="WP_013701215.1">
    <property type="nucleotide sequence ID" value="NC_015385.1"/>
</dbReference>
<gene>
    <name evidence="2" type="ordered locus">Tresu_1003</name>
</gene>
<dbReference type="Gene3D" id="1.10.1200.10">
    <property type="entry name" value="ACP-like"/>
    <property type="match status" value="1"/>
</dbReference>
<dbReference type="eggNOG" id="COG0236">
    <property type="taxonomic scope" value="Bacteria"/>
</dbReference>
<dbReference type="PROSITE" id="PS50075">
    <property type="entry name" value="CARRIER"/>
    <property type="match status" value="1"/>
</dbReference>
<accession>F2NUU2</accession>
<reference evidence="3" key="2">
    <citation type="submission" date="2011-04" db="EMBL/GenBank/DDBJ databases">
        <title>The complete genome of chromosome of Treponema succinifaciens DSM 2489.</title>
        <authorList>
            <person name="Lucas S."/>
            <person name="Copeland A."/>
            <person name="Lapidus A."/>
            <person name="Bruce D."/>
            <person name="Goodwin L."/>
            <person name="Pitluck S."/>
            <person name="Peters L."/>
            <person name="Kyrpides N."/>
            <person name="Mavromatis K."/>
            <person name="Ivanova N."/>
            <person name="Ovchinnikova G."/>
            <person name="Teshima H."/>
            <person name="Detter J.C."/>
            <person name="Tapia R."/>
            <person name="Han C."/>
            <person name="Land M."/>
            <person name="Hauser L."/>
            <person name="Markowitz V."/>
            <person name="Cheng J.-F."/>
            <person name="Hugenholtz P."/>
            <person name="Woyke T."/>
            <person name="Wu D."/>
            <person name="Gronow S."/>
            <person name="Wellnitz S."/>
            <person name="Brambilla E."/>
            <person name="Klenk H.-P."/>
            <person name="Eisen J.A."/>
        </authorList>
    </citation>
    <scope>NUCLEOTIDE SEQUENCE [LARGE SCALE GENOMIC DNA]</scope>
    <source>
        <strain evidence="3">ATCC 33096 / DSM 2489 / 6091</strain>
    </source>
</reference>
<keyword evidence="3" id="KW-1185">Reference proteome</keyword>
<protein>
    <recommendedName>
        <fullName evidence="1">Carrier domain-containing protein</fullName>
    </recommendedName>
</protein>
<feature type="domain" description="Carrier" evidence="1">
    <location>
        <begin position="1"/>
        <end position="73"/>
    </location>
</feature>
<name>F2NUU2_TRES6</name>
<evidence type="ECO:0000259" key="1">
    <source>
        <dbReference type="PROSITE" id="PS50075"/>
    </source>
</evidence>
<sequence>MEKLLEILTELKPDVDFSTEKNLIDNAVLDSFDIVQLISQLNDAFDIEITPADIIPENFNSAESLWAMIQKLQ</sequence>
<organism evidence="2 3">
    <name type="scientific">Treponema succinifaciens (strain ATCC 33096 / DSM 2489 / 6091)</name>
    <dbReference type="NCBI Taxonomy" id="869209"/>
    <lineage>
        <taxon>Bacteria</taxon>
        <taxon>Pseudomonadati</taxon>
        <taxon>Spirochaetota</taxon>
        <taxon>Spirochaetia</taxon>
        <taxon>Spirochaetales</taxon>
        <taxon>Treponemataceae</taxon>
        <taxon>Treponema</taxon>
    </lineage>
</organism>
<proteinExistence type="predicted"/>
<dbReference type="Pfam" id="PF00550">
    <property type="entry name" value="PP-binding"/>
    <property type="match status" value="1"/>
</dbReference>
<dbReference type="InterPro" id="IPR009081">
    <property type="entry name" value="PP-bd_ACP"/>
</dbReference>
<dbReference type="EMBL" id="CP002631">
    <property type="protein sequence ID" value="AEB13923.1"/>
    <property type="molecule type" value="Genomic_DNA"/>
</dbReference>